<organism evidence="3 4">
    <name type="scientific">Hyphomonas johnsonii MHS-2</name>
    <dbReference type="NCBI Taxonomy" id="1280950"/>
    <lineage>
        <taxon>Bacteria</taxon>
        <taxon>Pseudomonadati</taxon>
        <taxon>Pseudomonadota</taxon>
        <taxon>Alphaproteobacteria</taxon>
        <taxon>Hyphomonadales</taxon>
        <taxon>Hyphomonadaceae</taxon>
        <taxon>Hyphomonas</taxon>
    </lineage>
</organism>
<feature type="domain" description="Thioesterase" evidence="2">
    <location>
        <begin position="53"/>
        <end position="125"/>
    </location>
</feature>
<dbReference type="CDD" id="cd03443">
    <property type="entry name" value="PaaI_thioesterase"/>
    <property type="match status" value="1"/>
</dbReference>
<gene>
    <name evidence="3" type="ORF">HJO_07257</name>
</gene>
<evidence type="ECO:0000259" key="2">
    <source>
        <dbReference type="Pfam" id="PF03061"/>
    </source>
</evidence>
<dbReference type="Pfam" id="PF03061">
    <property type="entry name" value="4HBT"/>
    <property type="match status" value="1"/>
</dbReference>
<dbReference type="NCBIfam" id="TIGR00369">
    <property type="entry name" value="unchar_dom_1"/>
    <property type="match status" value="1"/>
</dbReference>
<evidence type="ECO:0000256" key="1">
    <source>
        <dbReference type="ARBA" id="ARBA00022801"/>
    </source>
</evidence>
<dbReference type="GO" id="GO:0061522">
    <property type="term" value="F:1,4-dihydroxy-2-naphthoyl-CoA thioesterase activity"/>
    <property type="evidence" value="ECO:0007669"/>
    <property type="project" value="TreeGrafter"/>
</dbReference>
<protein>
    <submittedName>
        <fullName evidence="3">Thioesterase family protein</fullName>
    </submittedName>
</protein>
<dbReference type="InterPro" id="IPR029069">
    <property type="entry name" value="HotDog_dom_sf"/>
</dbReference>
<evidence type="ECO:0000313" key="3">
    <source>
        <dbReference type="EMBL" id="KCZ92733.1"/>
    </source>
</evidence>
<name>A0A059FQJ9_9PROT</name>
<evidence type="ECO:0000313" key="4">
    <source>
        <dbReference type="Proteomes" id="UP000025171"/>
    </source>
</evidence>
<dbReference type="InterPro" id="IPR003736">
    <property type="entry name" value="PAAI_dom"/>
</dbReference>
<dbReference type="InterPro" id="IPR006683">
    <property type="entry name" value="Thioestr_dom"/>
</dbReference>
<dbReference type="PANTHER" id="PTHR43240">
    <property type="entry name" value="1,4-DIHYDROXY-2-NAPHTHOYL-COA THIOESTERASE 1"/>
    <property type="match status" value="1"/>
</dbReference>
<dbReference type="Proteomes" id="UP000025171">
    <property type="component" value="Unassembled WGS sequence"/>
</dbReference>
<dbReference type="EMBL" id="ARYK01000003">
    <property type="protein sequence ID" value="KCZ92733.1"/>
    <property type="molecule type" value="Genomic_DNA"/>
</dbReference>
<accession>A0A059FQJ9</accession>
<dbReference type="GO" id="GO:0005829">
    <property type="term" value="C:cytosol"/>
    <property type="evidence" value="ECO:0007669"/>
    <property type="project" value="TreeGrafter"/>
</dbReference>
<dbReference type="STRING" id="1280950.HJO_07257"/>
<reference evidence="3 4" key="1">
    <citation type="journal article" date="2014" name="Antonie Van Leeuwenhoek">
        <title>Hyphomonas beringensis sp. nov. and Hyphomonas chukchiensis sp. nov., isolated from surface seawater of the Bering Sea and Chukchi Sea.</title>
        <authorList>
            <person name="Li C."/>
            <person name="Lai Q."/>
            <person name="Li G."/>
            <person name="Dong C."/>
            <person name="Wang J."/>
            <person name="Liao Y."/>
            <person name="Shao Z."/>
        </authorList>
    </citation>
    <scope>NUCLEOTIDE SEQUENCE [LARGE SCALE GENOMIC DNA]</scope>
    <source>
        <strain evidence="3 4">MHS-2</strain>
    </source>
</reference>
<dbReference type="OrthoDB" id="9813282at2"/>
<dbReference type="PATRIC" id="fig|1280950.3.peg.1454"/>
<dbReference type="eggNOG" id="COG2050">
    <property type="taxonomic scope" value="Bacteria"/>
</dbReference>
<keyword evidence="4" id="KW-1185">Reference proteome</keyword>
<keyword evidence="1" id="KW-0378">Hydrolase</keyword>
<dbReference type="Gene3D" id="3.10.129.10">
    <property type="entry name" value="Hotdog Thioesterase"/>
    <property type="match status" value="1"/>
</dbReference>
<comment type="caution">
    <text evidence="3">The sequence shown here is derived from an EMBL/GenBank/DDBJ whole genome shotgun (WGS) entry which is preliminary data.</text>
</comment>
<dbReference type="PANTHER" id="PTHR43240:SF8">
    <property type="entry name" value="PHENYLACETIC ACID DEGRADATION-RELATED PROTEIN"/>
    <property type="match status" value="1"/>
</dbReference>
<dbReference type="AlphaFoldDB" id="A0A059FQJ9"/>
<dbReference type="SUPFAM" id="SSF54637">
    <property type="entry name" value="Thioesterase/thiol ester dehydrase-isomerase"/>
    <property type="match status" value="1"/>
</dbReference>
<sequence>MTYLLPEDQLDPAAFIARGKGHLPGHLGIIVTTLERHLVEGHFEIVATHHAPNGYLHAGALVTLADTLCGYGTLANVPAGATGFTTIELKSNFFATALEGRVQARATPVHVGGTTQVWDCEVTHMETGKRMALFRCSQLVLRPKG</sequence>
<dbReference type="RefSeq" id="WP_035615589.1">
    <property type="nucleotide sequence ID" value="NZ_ARYK01000003.1"/>
</dbReference>
<proteinExistence type="predicted"/>